<dbReference type="Gene3D" id="2.40.170.20">
    <property type="entry name" value="TonB-dependent receptor, beta-barrel domain"/>
    <property type="match status" value="1"/>
</dbReference>
<evidence type="ECO:0000256" key="3">
    <source>
        <dbReference type="ARBA" id="ARBA00022452"/>
    </source>
</evidence>
<keyword evidence="3 11" id="KW-1134">Transmembrane beta strand</keyword>
<accession>A0A916WQ65</accession>
<feature type="compositionally biased region" description="Low complexity" evidence="13">
    <location>
        <begin position="44"/>
        <end position="67"/>
    </location>
</feature>
<dbReference type="EMBL" id="BMIH01000001">
    <property type="protein sequence ID" value="GGB23989.1"/>
    <property type="molecule type" value="Genomic_DNA"/>
</dbReference>
<keyword evidence="8 12" id="KW-0798">TonB box</keyword>
<organism evidence="17 18">
    <name type="scientific">Sphingomonas metalli</name>
    <dbReference type="NCBI Taxonomy" id="1779358"/>
    <lineage>
        <taxon>Bacteria</taxon>
        <taxon>Pseudomonadati</taxon>
        <taxon>Pseudomonadota</taxon>
        <taxon>Alphaproteobacteria</taxon>
        <taxon>Sphingomonadales</taxon>
        <taxon>Sphingomonadaceae</taxon>
        <taxon>Sphingomonas</taxon>
    </lineage>
</organism>
<dbReference type="PANTHER" id="PTHR32552">
    <property type="entry name" value="FERRICHROME IRON RECEPTOR-RELATED"/>
    <property type="match status" value="1"/>
</dbReference>
<keyword evidence="2 11" id="KW-0813">Transport</keyword>
<evidence type="ECO:0000256" key="8">
    <source>
        <dbReference type="ARBA" id="ARBA00023077"/>
    </source>
</evidence>
<evidence type="ECO:0000256" key="1">
    <source>
        <dbReference type="ARBA" id="ARBA00004571"/>
    </source>
</evidence>
<dbReference type="RefSeq" id="WP_188657748.1">
    <property type="nucleotide sequence ID" value="NZ_BMIH01000001.1"/>
</dbReference>
<evidence type="ECO:0000313" key="18">
    <source>
        <dbReference type="Proteomes" id="UP000623067"/>
    </source>
</evidence>
<reference evidence="17" key="1">
    <citation type="journal article" date="2014" name="Int. J. Syst. Evol. Microbiol.">
        <title>Complete genome sequence of Corynebacterium casei LMG S-19264T (=DSM 44701T), isolated from a smear-ripened cheese.</title>
        <authorList>
            <consortium name="US DOE Joint Genome Institute (JGI-PGF)"/>
            <person name="Walter F."/>
            <person name="Albersmeier A."/>
            <person name="Kalinowski J."/>
            <person name="Ruckert C."/>
        </authorList>
    </citation>
    <scope>NUCLEOTIDE SEQUENCE</scope>
    <source>
        <strain evidence="17">CGMCC 1.15330</strain>
    </source>
</reference>
<evidence type="ECO:0000256" key="4">
    <source>
        <dbReference type="ARBA" id="ARBA00022496"/>
    </source>
</evidence>
<comment type="caution">
    <text evidence="17">The sequence shown here is derived from an EMBL/GenBank/DDBJ whole genome shotgun (WGS) entry which is preliminary data.</text>
</comment>
<reference evidence="17" key="2">
    <citation type="submission" date="2020-09" db="EMBL/GenBank/DDBJ databases">
        <authorList>
            <person name="Sun Q."/>
            <person name="Zhou Y."/>
        </authorList>
    </citation>
    <scope>NUCLEOTIDE SEQUENCE</scope>
    <source>
        <strain evidence="17">CGMCC 1.15330</strain>
    </source>
</reference>
<dbReference type="AlphaFoldDB" id="A0A916WQ65"/>
<proteinExistence type="inferred from homology"/>
<evidence type="ECO:0000256" key="14">
    <source>
        <dbReference type="SAM" id="SignalP"/>
    </source>
</evidence>
<dbReference type="GO" id="GO:0006826">
    <property type="term" value="P:iron ion transport"/>
    <property type="evidence" value="ECO:0007669"/>
    <property type="project" value="UniProtKB-KW"/>
</dbReference>
<evidence type="ECO:0000256" key="11">
    <source>
        <dbReference type="PROSITE-ProRule" id="PRU01360"/>
    </source>
</evidence>
<feature type="region of interest" description="Disordered" evidence="13">
    <location>
        <begin position="30"/>
        <end position="71"/>
    </location>
</feature>
<dbReference type="Proteomes" id="UP000623067">
    <property type="component" value="Unassembled WGS sequence"/>
</dbReference>
<evidence type="ECO:0000259" key="16">
    <source>
        <dbReference type="Pfam" id="PF07715"/>
    </source>
</evidence>
<protein>
    <submittedName>
        <fullName evidence="17">TonB-dependent receptor</fullName>
    </submittedName>
</protein>
<dbReference type="PROSITE" id="PS52016">
    <property type="entry name" value="TONB_DEPENDENT_REC_3"/>
    <property type="match status" value="1"/>
</dbReference>
<feature type="chain" id="PRO_5037985031" evidence="14">
    <location>
        <begin position="29"/>
        <end position="803"/>
    </location>
</feature>
<evidence type="ECO:0000256" key="10">
    <source>
        <dbReference type="ARBA" id="ARBA00023237"/>
    </source>
</evidence>
<comment type="subcellular location">
    <subcellularLocation>
        <location evidence="1 11">Cell outer membrane</location>
        <topology evidence="1 11">Multi-pass membrane protein</topology>
    </subcellularLocation>
</comment>
<comment type="similarity">
    <text evidence="11 12">Belongs to the TonB-dependent receptor family.</text>
</comment>
<dbReference type="InterPro" id="IPR012910">
    <property type="entry name" value="Plug_dom"/>
</dbReference>
<gene>
    <name evidence="17" type="ORF">GCM10011380_12100</name>
</gene>
<evidence type="ECO:0000256" key="7">
    <source>
        <dbReference type="ARBA" id="ARBA00023065"/>
    </source>
</evidence>
<keyword evidence="4" id="KW-0410">Iron transport</keyword>
<feature type="signal peptide" evidence="14">
    <location>
        <begin position="1"/>
        <end position="28"/>
    </location>
</feature>
<evidence type="ECO:0000256" key="5">
    <source>
        <dbReference type="ARBA" id="ARBA00022692"/>
    </source>
</evidence>
<sequence>MMKRHLATMATSPTGLALGLLLALPAAAQDTSSAPASPPPAAPGDPATTIDRAAGQTTPQAAAGTATNDGDQLGDIVVTAQRREQRLQDTPVSVTALSAQALTARGIDNLADVSNFAPNLELHPTNRPAGGGSAFAGYIRGVGTGDFQFPTDPGIGLYVDDVYIARSLGGLLSLEDIARVEVLKGPQGTLYGRNTIGGAINVITTDPIVSGAATGMAKVRFGAYGRADAAALINAPIIDGALGAKFSASYISNDGFGRRLSDGQRYASENRLILRGAIKWQTDGATLKINADYTRQRQNPPSGYFIGFVPSGATVAKIARYNQYAAPFLNAQLGLPAGTIYDGRFVTSDPYRIYSAQPQQDDSDIYGVSAVATFDITDTITLKSITAYRNIDATVEVDGDQTPYPLQQSRTLMKDYQISQEVQLGGTVLDGRLNFLVGGYAFREKGNSSVFTRSFEGIFEALRAAGLPTTAADAGNTFTTFGLEATSYALFTQENLKLTDTLSLTAGGRINRDRKSYSTSVLRPQNGVVVVPLSRAVAEWDSFTPKVGLEWKPTRAALVYASYSKGFKSGGFGASTVASTPTPRYDPEKLTSYELGAKTSWFDDRLTLNVAGFYSEYRDIQLTVQGVDPLTNANIRTTRNAGGSNIKGFEAELNVAPARGLTVNLGVGHVDARFDTLTAAAITSGFTLNSRVPQIPDWSINGGAAYQLATGVGRFTVRGDVSYKGSQFLTAADPTSYQKQYALLGARLAWQPSWVEGLEISVDATNLTDTRYAYYKSTLAPTGQYVAIPGAPREIYGSVRFSF</sequence>
<evidence type="ECO:0000313" key="17">
    <source>
        <dbReference type="EMBL" id="GGB23989.1"/>
    </source>
</evidence>
<evidence type="ECO:0000256" key="2">
    <source>
        <dbReference type="ARBA" id="ARBA00022448"/>
    </source>
</evidence>
<name>A0A916WQ65_9SPHN</name>
<keyword evidence="6" id="KW-0408">Iron</keyword>
<feature type="domain" description="TonB-dependent receptor plug" evidence="16">
    <location>
        <begin position="87"/>
        <end position="199"/>
    </location>
</feature>
<keyword evidence="18" id="KW-1185">Reference proteome</keyword>
<dbReference type="Pfam" id="PF07715">
    <property type="entry name" value="Plug"/>
    <property type="match status" value="1"/>
</dbReference>
<dbReference type="InterPro" id="IPR036942">
    <property type="entry name" value="Beta-barrel_TonB_sf"/>
</dbReference>
<evidence type="ECO:0000256" key="13">
    <source>
        <dbReference type="SAM" id="MobiDB-lite"/>
    </source>
</evidence>
<evidence type="ECO:0000256" key="9">
    <source>
        <dbReference type="ARBA" id="ARBA00023136"/>
    </source>
</evidence>
<dbReference type="GO" id="GO:0009279">
    <property type="term" value="C:cell outer membrane"/>
    <property type="evidence" value="ECO:0007669"/>
    <property type="project" value="UniProtKB-SubCell"/>
</dbReference>
<keyword evidence="14" id="KW-0732">Signal</keyword>
<dbReference type="Pfam" id="PF00593">
    <property type="entry name" value="TonB_dep_Rec_b-barrel"/>
    <property type="match status" value="1"/>
</dbReference>
<dbReference type="InterPro" id="IPR000531">
    <property type="entry name" value="Beta-barrel_TonB"/>
</dbReference>
<keyword evidence="9 11" id="KW-0472">Membrane</keyword>
<keyword evidence="17" id="KW-0675">Receptor</keyword>
<evidence type="ECO:0000256" key="12">
    <source>
        <dbReference type="RuleBase" id="RU003357"/>
    </source>
</evidence>
<dbReference type="CDD" id="cd01347">
    <property type="entry name" value="ligand_gated_channel"/>
    <property type="match status" value="1"/>
</dbReference>
<keyword evidence="10 11" id="KW-0998">Cell outer membrane</keyword>
<dbReference type="PANTHER" id="PTHR32552:SF81">
    <property type="entry name" value="TONB-DEPENDENT OUTER MEMBRANE RECEPTOR"/>
    <property type="match status" value="1"/>
</dbReference>
<evidence type="ECO:0000259" key="15">
    <source>
        <dbReference type="Pfam" id="PF00593"/>
    </source>
</evidence>
<dbReference type="InterPro" id="IPR039426">
    <property type="entry name" value="TonB-dep_rcpt-like"/>
</dbReference>
<evidence type="ECO:0000256" key="6">
    <source>
        <dbReference type="ARBA" id="ARBA00023004"/>
    </source>
</evidence>
<feature type="domain" description="TonB-dependent receptor-like beta-barrel" evidence="15">
    <location>
        <begin position="323"/>
        <end position="767"/>
    </location>
</feature>
<dbReference type="SUPFAM" id="SSF56935">
    <property type="entry name" value="Porins"/>
    <property type="match status" value="1"/>
</dbReference>
<keyword evidence="5 11" id="KW-0812">Transmembrane</keyword>
<keyword evidence="7" id="KW-0406">Ion transport</keyword>